<evidence type="ECO:0000259" key="14">
    <source>
        <dbReference type="Pfam" id="PF03372"/>
    </source>
</evidence>
<evidence type="ECO:0000256" key="3">
    <source>
        <dbReference type="ARBA" id="ARBA00004991"/>
    </source>
</evidence>
<dbReference type="InParanoid" id="A0A165U5V7"/>
<protein>
    <recommendedName>
        <fullName evidence="14">Endonuclease/exonuclease/phosphatase domain-containing protein</fullName>
    </recommendedName>
</protein>
<evidence type="ECO:0000256" key="7">
    <source>
        <dbReference type="ARBA" id="ARBA00022801"/>
    </source>
</evidence>
<reference evidence="15 16" key="1">
    <citation type="journal article" date="2016" name="Mol. Biol. Evol.">
        <title>Comparative Genomics of Early-Diverging Mushroom-Forming Fungi Provides Insights into the Origins of Lignocellulose Decay Capabilities.</title>
        <authorList>
            <person name="Nagy L.G."/>
            <person name="Riley R."/>
            <person name="Tritt A."/>
            <person name="Adam C."/>
            <person name="Daum C."/>
            <person name="Floudas D."/>
            <person name="Sun H."/>
            <person name="Yadav J.S."/>
            <person name="Pangilinan J."/>
            <person name="Larsson K.H."/>
            <person name="Matsuura K."/>
            <person name="Barry K."/>
            <person name="Labutti K."/>
            <person name="Kuo R."/>
            <person name="Ohm R.A."/>
            <person name="Bhattacharya S.S."/>
            <person name="Shirouzu T."/>
            <person name="Yoshinaga Y."/>
            <person name="Martin F.M."/>
            <person name="Grigoriev I.V."/>
            <person name="Hibbett D.S."/>
        </authorList>
    </citation>
    <scope>NUCLEOTIDE SEQUENCE [LARGE SCALE GENOMIC DNA]</scope>
    <source>
        <strain evidence="15 16">HHB14362 ss-1</strain>
    </source>
</reference>
<sequence>MSDTRLRVLTLNCWGLKYVAKNRVERIAGIADVLSASDYDIICLQEVWVSADYNHIRRSIAGRLPYAKYFYSGALGAGLAIFSRFPIIAATIHPYSLNGSPIDVIAGDWFVGKAAASILVAHPNLGQLQIYNTHLFAKGGESGPTINQAHRVINAWEIAKLARQSAELGRYVLAAGDFNTIPSSLPMNVISEHAGLMDSWEITHPHSHMTSNAAPVSPLDAVKLHGITADSPLNSYSGGKQLESYARRFSGKKLDYIFFRGPVNGSKDRPTLVCTEAKVVFTEEVPGMSFSFSDHFGVDATFEIRGAAQTDFQNEVELTRSVISDTTSSAIPSSAQPSDSTATWLSPASITAILTTLTAAYRTSVHRARYHLTIFTLCLFLIIVLVVLFPFLPSAFPVPLTKGWKWTYRALSWIYGIVIVALSWLATTMLYVGWVYGRWEVNALTNVIEEMEILRSLKGSRYESGSDEDSIGE</sequence>
<evidence type="ECO:0000256" key="2">
    <source>
        <dbReference type="ARBA" id="ARBA00004760"/>
    </source>
</evidence>
<feature type="transmembrane region" description="Helical" evidence="13">
    <location>
        <begin position="372"/>
        <end position="392"/>
    </location>
</feature>
<gene>
    <name evidence="15" type="ORF">NEOLEDRAFT_1060644</name>
</gene>
<keyword evidence="9" id="KW-0746">Sphingolipid metabolism</keyword>
<dbReference type="GO" id="GO:0004767">
    <property type="term" value="F:sphingomyelin phosphodiesterase activity"/>
    <property type="evidence" value="ECO:0007669"/>
    <property type="project" value="InterPro"/>
</dbReference>
<dbReference type="FunCoup" id="A0A165U5V7">
    <property type="interactions" value="43"/>
</dbReference>
<dbReference type="PANTHER" id="PTHR16320:SF24">
    <property type="entry name" value="PHOSPHODIESTERASE, PUTATIVE-RELATED"/>
    <property type="match status" value="1"/>
</dbReference>
<dbReference type="STRING" id="1314782.A0A165U5V7"/>
<dbReference type="GO" id="GO:0016020">
    <property type="term" value="C:membrane"/>
    <property type="evidence" value="ECO:0007669"/>
    <property type="project" value="UniProtKB-SubCell"/>
</dbReference>
<dbReference type="OrthoDB" id="387657at2759"/>
<evidence type="ECO:0000313" key="16">
    <source>
        <dbReference type="Proteomes" id="UP000076761"/>
    </source>
</evidence>
<evidence type="ECO:0000256" key="8">
    <source>
        <dbReference type="ARBA" id="ARBA00022842"/>
    </source>
</evidence>
<dbReference type="PANTHER" id="PTHR16320">
    <property type="entry name" value="SPHINGOMYELINASE FAMILY MEMBER"/>
    <property type="match status" value="1"/>
</dbReference>
<dbReference type="EMBL" id="KV425561">
    <property type="protein sequence ID" value="KZT27690.1"/>
    <property type="molecule type" value="Genomic_DNA"/>
</dbReference>
<keyword evidence="10 13" id="KW-1133">Transmembrane helix</keyword>
<dbReference type="SUPFAM" id="SSF56219">
    <property type="entry name" value="DNase I-like"/>
    <property type="match status" value="1"/>
</dbReference>
<evidence type="ECO:0000256" key="6">
    <source>
        <dbReference type="ARBA" id="ARBA00022723"/>
    </source>
</evidence>
<evidence type="ECO:0000313" key="15">
    <source>
        <dbReference type="EMBL" id="KZT27690.1"/>
    </source>
</evidence>
<keyword evidence="16" id="KW-1185">Reference proteome</keyword>
<feature type="transmembrane region" description="Helical" evidence="13">
    <location>
        <begin position="412"/>
        <end position="436"/>
    </location>
</feature>
<comment type="pathway">
    <text evidence="3">Sphingolipid metabolism.</text>
</comment>
<evidence type="ECO:0000256" key="13">
    <source>
        <dbReference type="SAM" id="Phobius"/>
    </source>
</evidence>
<dbReference type="GO" id="GO:0046872">
    <property type="term" value="F:metal ion binding"/>
    <property type="evidence" value="ECO:0007669"/>
    <property type="project" value="UniProtKB-KW"/>
</dbReference>
<keyword evidence="7" id="KW-0378">Hydrolase</keyword>
<organism evidence="15 16">
    <name type="scientific">Neolentinus lepideus HHB14362 ss-1</name>
    <dbReference type="NCBI Taxonomy" id="1314782"/>
    <lineage>
        <taxon>Eukaryota</taxon>
        <taxon>Fungi</taxon>
        <taxon>Dikarya</taxon>
        <taxon>Basidiomycota</taxon>
        <taxon>Agaricomycotina</taxon>
        <taxon>Agaricomycetes</taxon>
        <taxon>Gloeophyllales</taxon>
        <taxon>Gloeophyllaceae</taxon>
        <taxon>Neolentinus</taxon>
    </lineage>
</organism>
<accession>A0A165U5V7</accession>
<feature type="domain" description="Endonuclease/exonuclease/phosphatase" evidence="14">
    <location>
        <begin position="9"/>
        <end position="295"/>
    </location>
</feature>
<comment type="subcellular location">
    <subcellularLocation>
        <location evidence="1">Membrane</location>
        <topology evidence="1">Multi-pass membrane protein</topology>
    </subcellularLocation>
</comment>
<dbReference type="InterPro" id="IPR038772">
    <property type="entry name" value="Sph/SMPD2-like"/>
</dbReference>
<comment type="pathway">
    <text evidence="2">Lipid metabolism; sphingolipid metabolism.</text>
</comment>
<evidence type="ECO:0000256" key="11">
    <source>
        <dbReference type="ARBA" id="ARBA00023098"/>
    </source>
</evidence>
<dbReference type="InterPro" id="IPR005135">
    <property type="entry name" value="Endo/exonuclease/phosphatase"/>
</dbReference>
<evidence type="ECO:0000256" key="12">
    <source>
        <dbReference type="ARBA" id="ARBA00023136"/>
    </source>
</evidence>
<keyword evidence="5 13" id="KW-0812">Transmembrane</keyword>
<evidence type="ECO:0000256" key="9">
    <source>
        <dbReference type="ARBA" id="ARBA00022919"/>
    </source>
</evidence>
<name>A0A165U5V7_9AGAM</name>
<dbReference type="AlphaFoldDB" id="A0A165U5V7"/>
<evidence type="ECO:0000256" key="5">
    <source>
        <dbReference type="ARBA" id="ARBA00022692"/>
    </source>
</evidence>
<evidence type="ECO:0000256" key="10">
    <source>
        <dbReference type="ARBA" id="ARBA00022989"/>
    </source>
</evidence>
<dbReference type="Gene3D" id="3.60.10.10">
    <property type="entry name" value="Endonuclease/exonuclease/phosphatase"/>
    <property type="match status" value="1"/>
</dbReference>
<comment type="similarity">
    <text evidence="4">Belongs to the neutral sphingomyelinase family.</text>
</comment>
<keyword evidence="12 13" id="KW-0472">Membrane</keyword>
<dbReference type="Pfam" id="PF03372">
    <property type="entry name" value="Exo_endo_phos"/>
    <property type="match status" value="1"/>
</dbReference>
<proteinExistence type="inferred from homology"/>
<dbReference type="GO" id="GO:0006665">
    <property type="term" value="P:sphingolipid metabolic process"/>
    <property type="evidence" value="ECO:0007669"/>
    <property type="project" value="UniProtKB-KW"/>
</dbReference>
<dbReference type="InterPro" id="IPR036691">
    <property type="entry name" value="Endo/exonu/phosph_ase_sf"/>
</dbReference>
<evidence type="ECO:0000256" key="4">
    <source>
        <dbReference type="ARBA" id="ARBA00006335"/>
    </source>
</evidence>
<evidence type="ECO:0000256" key="1">
    <source>
        <dbReference type="ARBA" id="ARBA00004141"/>
    </source>
</evidence>
<keyword evidence="6" id="KW-0479">Metal-binding</keyword>
<keyword evidence="11" id="KW-0443">Lipid metabolism</keyword>
<keyword evidence="8" id="KW-0460">Magnesium</keyword>
<dbReference type="Proteomes" id="UP000076761">
    <property type="component" value="Unassembled WGS sequence"/>
</dbReference>